<feature type="repeat" description="NHL" evidence="2">
    <location>
        <begin position="421"/>
        <end position="460"/>
    </location>
</feature>
<dbReference type="GO" id="GO:0000209">
    <property type="term" value="P:protein polyubiquitination"/>
    <property type="evidence" value="ECO:0007669"/>
    <property type="project" value="TreeGrafter"/>
</dbReference>
<evidence type="ECO:0000313" key="5">
    <source>
        <dbReference type="Proteomes" id="UP001178461"/>
    </source>
</evidence>
<dbReference type="SUPFAM" id="SSF101898">
    <property type="entry name" value="NHL repeat"/>
    <property type="match status" value="1"/>
</dbReference>
<dbReference type="GO" id="GO:0043161">
    <property type="term" value="P:proteasome-mediated ubiquitin-dependent protein catabolic process"/>
    <property type="evidence" value="ECO:0007669"/>
    <property type="project" value="TreeGrafter"/>
</dbReference>
<dbReference type="InterPro" id="IPR011042">
    <property type="entry name" value="6-blade_b-propeller_TolB-like"/>
</dbReference>
<dbReference type="PANTHER" id="PTHR24104">
    <property type="entry name" value="E3 UBIQUITIN-PROTEIN LIGASE NHLRC1-RELATED"/>
    <property type="match status" value="1"/>
</dbReference>
<feature type="region of interest" description="Disordered" evidence="3">
    <location>
        <begin position="235"/>
        <end position="291"/>
    </location>
</feature>
<keyword evidence="1" id="KW-0677">Repeat</keyword>
<dbReference type="Proteomes" id="UP001178461">
    <property type="component" value="Chromosome 4"/>
</dbReference>
<evidence type="ECO:0008006" key="6">
    <source>
        <dbReference type="Google" id="ProtNLM"/>
    </source>
</evidence>
<evidence type="ECO:0000256" key="2">
    <source>
        <dbReference type="PROSITE-ProRule" id="PRU00504"/>
    </source>
</evidence>
<dbReference type="InterPro" id="IPR001258">
    <property type="entry name" value="NHL_repeat"/>
</dbReference>
<keyword evidence="5" id="KW-1185">Reference proteome</keyword>
<dbReference type="Gene3D" id="2.120.10.30">
    <property type="entry name" value="TolB, C-terminal domain"/>
    <property type="match status" value="1"/>
</dbReference>
<feature type="region of interest" description="Disordered" evidence="3">
    <location>
        <begin position="163"/>
        <end position="202"/>
    </location>
</feature>
<dbReference type="PANTHER" id="PTHR24104:SF53">
    <property type="match status" value="1"/>
</dbReference>
<evidence type="ECO:0000313" key="4">
    <source>
        <dbReference type="EMBL" id="CAI5773794.1"/>
    </source>
</evidence>
<accession>A0AA35KAB5</accession>
<dbReference type="GO" id="GO:0061630">
    <property type="term" value="F:ubiquitin protein ligase activity"/>
    <property type="evidence" value="ECO:0007669"/>
    <property type="project" value="TreeGrafter"/>
</dbReference>
<protein>
    <recommendedName>
        <fullName evidence="6">NHL repeat containing 4</fullName>
    </recommendedName>
</protein>
<evidence type="ECO:0000256" key="1">
    <source>
        <dbReference type="ARBA" id="ARBA00022737"/>
    </source>
</evidence>
<dbReference type="AlphaFoldDB" id="A0AA35KAB5"/>
<name>A0AA35KAB5_9SAUR</name>
<evidence type="ECO:0000256" key="3">
    <source>
        <dbReference type="SAM" id="MobiDB-lite"/>
    </source>
</evidence>
<dbReference type="InterPro" id="IPR050952">
    <property type="entry name" value="TRIM-NHL_E3_ligases"/>
</dbReference>
<dbReference type="PROSITE" id="PS51125">
    <property type="entry name" value="NHL"/>
    <property type="match status" value="1"/>
</dbReference>
<sequence>MAQSPVDHMALALALSGAQDWLKSLQERHLLGLVGAQRSLEEALAAGLQEEERLWARARAERLQLQGELAALQNANEEAARVGAARIEALRQQLNHLHTCLLAAPSTERAQEARDLLARASTLSLQLTWASFMPSPQGRLTHVLGQLQLEERVLSLATSKILARGNGEGRGGGPAVPAEGSSPEGGNKEQASESCPSELPRTAPSVEAGLASQGEMCSWAEEMGTVAEVAVREAEGREGALPAEAMPTVSAGVPTTCSPGAEEVGGAARPGPSLPEGSPDTADAPGTPLPLEPATLFRARAIWVQEDASDSSSSGEMGASGPFREVAVLGSRAPSARGALPRWASAESLGRLHRARQGAGGQLGGSCLELAGHGAERVAFLKGTRLGWGEPPSPHLKCVPAVRHHLGPPSPPCNRLVGQWGAWGSREGQLCLPHGLCAAPAGSLFVVDFGNRRLQEVGRGGGRALPLPGKAYFDVARGRGGCVALTSPSWRRVELYSARGRLLQALAEGFQSPRGISLAPRGEFLVADTRLGVLHVLGVSGGRLVRREAVGGFTKPYLVATNSRGEVAVSERGLDGGCCVKVLAPTWQLLRVLGGQGRPPLLTNPWGVSLDEAGRVVVADWGRLSHAVFCYPPRGRGWAVATEGLSSPRGVALLGERHLVVADSMHHCLKTFQYC</sequence>
<reference evidence="4" key="1">
    <citation type="submission" date="2022-12" db="EMBL/GenBank/DDBJ databases">
        <authorList>
            <person name="Alioto T."/>
            <person name="Alioto T."/>
            <person name="Gomez Garrido J."/>
        </authorList>
    </citation>
    <scope>NUCLEOTIDE SEQUENCE</scope>
</reference>
<proteinExistence type="predicted"/>
<gene>
    <name evidence="4" type="ORF">PODLI_1B016394</name>
</gene>
<organism evidence="4 5">
    <name type="scientific">Podarcis lilfordi</name>
    <name type="common">Lilford's wall lizard</name>
    <dbReference type="NCBI Taxonomy" id="74358"/>
    <lineage>
        <taxon>Eukaryota</taxon>
        <taxon>Metazoa</taxon>
        <taxon>Chordata</taxon>
        <taxon>Craniata</taxon>
        <taxon>Vertebrata</taxon>
        <taxon>Euteleostomi</taxon>
        <taxon>Lepidosauria</taxon>
        <taxon>Squamata</taxon>
        <taxon>Bifurcata</taxon>
        <taxon>Unidentata</taxon>
        <taxon>Episquamata</taxon>
        <taxon>Laterata</taxon>
        <taxon>Lacertibaenia</taxon>
        <taxon>Lacertidae</taxon>
        <taxon>Podarcis</taxon>
    </lineage>
</organism>
<dbReference type="EMBL" id="OX395129">
    <property type="protein sequence ID" value="CAI5773794.1"/>
    <property type="molecule type" value="Genomic_DNA"/>
</dbReference>